<evidence type="ECO:0000256" key="2">
    <source>
        <dbReference type="ARBA" id="ARBA00022806"/>
    </source>
</evidence>
<keyword evidence="3" id="KW-0479">Metal-binding</keyword>
<evidence type="ECO:0000256" key="3">
    <source>
        <dbReference type="PROSITE-ProRule" id="PRU00325"/>
    </source>
</evidence>
<dbReference type="InterPro" id="IPR007527">
    <property type="entry name" value="Znf_SWIM"/>
</dbReference>
<dbReference type="CDD" id="cd18012">
    <property type="entry name" value="DEXQc_arch_SWI2_SNF2"/>
    <property type="match status" value="1"/>
</dbReference>
<dbReference type="InterPro" id="IPR001650">
    <property type="entry name" value="Helicase_C-like"/>
</dbReference>
<dbReference type="PANTHER" id="PTHR10799">
    <property type="entry name" value="SNF2/RAD54 HELICASE FAMILY"/>
    <property type="match status" value="1"/>
</dbReference>
<feature type="domain" description="Helicase C-terminal" evidence="6">
    <location>
        <begin position="922"/>
        <end position="1082"/>
    </location>
</feature>
<dbReference type="InterPro" id="IPR038718">
    <property type="entry name" value="SNF2-like_sf"/>
</dbReference>
<feature type="domain" description="SWIM-type" evidence="4">
    <location>
        <begin position="52"/>
        <end position="87"/>
    </location>
</feature>
<protein>
    <submittedName>
        <fullName evidence="7">SNF2-related protein</fullName>
    </submittedName>
</protein>
<dbReference type="InterPro" id="IPR027417">
    <property type="entry name" value="P-loop_NTPase"/>
</dbReference>
<dbReference type="Gene3D" id="3.40.50.10810">
    <property type="entry name" value="Tandem AAA-ATPase domain"/>
    <property type="match status" value="1"/>
</dbReference>
<dbReference type="SUPFAM" id="SSF52540">
    <property type="entry name" value="P-loop containing nucleoside triphosphate hydrolases"/>
    <property type="match status" value="2"/>
</dbReference>
<keyword evidence="2" id="KW-0347">Helicase</keyword>
<gene>
    <name evidence="7" type="ORF">ACFORL_01755</name>
</gene>
<name>A0ABV8CC80_9GAMM</name>
<dbReference type="SMART" id="SM00490">
    <property type="entry name" value="HELICc"/>
    <property type="match status" value="1"/>
</dbReference>
<dbReference type="InterPro" id="IPR014001">
    <property type="entry name" value="Helicase_ATP-bd"/>
</dbReference>
<dbReference type="Pfam" id="PF00176">
    <property type="entry name" value="SNF2-rel_dom"/>
    <property type="match status" value="1"/>
</dbReference>
<dbReference type="PROSITE" id="PS50966">
    <property type="entry name" value="ZF_SWIM"/>
    <property type="match status" value="1"/>
</dbReference>
<keyword evidence="3" id="KW-0862">Zinc</keyword>
<evidence type="ECO:0000313" key="8">
    <source>
        <dbReference type="Proteomes" id="UP001595758"/>
    </source>
</evidence>
<keyword evidence="1" id="KW-0378">Hydrolase</keyword>
<evidence type="ECO:0000259" key="6">
    <source>
        <dbReference type="PROSITE" id="PS51194"/>
    </source>
</evidence>
<organism evidence="7 8">
    <name type="scientific">Legionella dresdenensis</name>
    <dbReference type="NCBI Taxonomy" id="450200"/>
    <lineage>
        <taxon>Bacteria</taxon>
        <taxon>Pseudomonadati</taxon>
        <taxon>Pseudomonadota</taxon>
        <taxon>Gammaproteobacteria</taxon>
        <taxon>Legionellales</taxon>
        <taxon>Legionellaceae</taxon>
        <taxon>Legionella</taxon>
    </lineage>
</organism>
<dbReference type="PROSITE" id="PS51192">
    <property type="entry name" value="HELICASE_ATP_BIND_1"/>
    <property type="match status" value="1"/>
</dbReference>
<comment type="caution">
    <text evidence="7">The sequence shown here is derived from an EMBL/GenBank/DDBJ whole genome shotgun (WGS) entry which is preliminary data.</text>
</comment>
<dbReference type="Pfam" id="PF00271">
    <property type="entry name" value="Helicase_C"/>
    <property type="match status" value="1"/>
</dbReference>
<keyword evidence="2" id="KW-0067">ATP-binding</keyword>
<dbReference type="Gene3D" id="3.40.50.300">
    <property type="entry name" value="P-loop containing nucleotide triphosphate hydrolases"/>
    <property type="match status" value="1"/>
</dbReference>
<dbReference type="Proteomes" id="UP001595758">
    <property type="component" value="Unassembled WGS sequence"/>
</dbReference>
<feature type="domain" description="Helicase ATP-binding" evidence="5">
    <location>
        <begin position="638"/>
        <end position="796"/>
    </location>
</feature>
<sequence length="1090" mass="124764">MLKEALSRMADVFLPAVLIRGQDYQQKGYVLSIRLSDGLLKARVKGSSSHIYDIHIDLKNWPAKPAHCTCPYNMNCKHAAASLFALQAKENLVIPAPAGNTDEETLHAWLDTLREKQSTQGTSEKTQVLVYLIEPQLNSYEHRITIRLALAKRLKRGGLGKKSIFNTLTPSRKQYFTAQDEELVSALLFKCNVGNWFERLPIRNSELFEKILATNRAYLYDQEDGDPLILNSEINAKLLWHLELDGTQRIVLDSNGHALTTILLDKLWYYNQDDSTFGMVNLPYDHNQLKTLLQAPPVPLSHAALVAESMAATSPDLPRPEIYQVEQAGRENPTPILRLDAVELDDRVNDFSDEDLEQFLFIRDIVFNYQGSEVRPGDSTPFIVHKNNGRLIKTERDFIYESRKQDECSKLLPVRRPTVHEKLLTHQNINNVNVLMNVESEMDLLPVTRHIIPELKNKGWVVELKHPIYDETLLADDVEWFADIQDQGNDFFSYKLGILVDNKPVSIVPLVAELITKIDSNALDDIPDTRLVSLALPGGKRLQLTMGRIKPLIRFLLQYGSRRINNEQQLEISRYQLILMQETEQAIAATAIRWHGGEQLRNQLQQLVNMQTCKQYDSPAGLKATLRDYQLQGLNWLQFLRQCRFGGILADDMGLGKTVQTLAHLQLEKEQGRLHKPCLIVAPTSLVGNWQEEAKRFTPELKVLVFHGTDRHEDNFEEYDLIISTYGLIQRDKARFIEYDFYYLILDEAQSIKNARAKTTQIIQQLKARHRLCLSGTPLENHLGELWSLFHFLMPGLLGDTRQFRRFFRVPIEKNGDNDRRHLLANRVKPFMLRRTKNQVASELPEKTEMTRLIELSGNQRDLYEAIRMSMEKKVRDAIAKQGMGKSHIVLLDALLKLRQVCCDPRLLTIPEAEIAHGNSAKLEALMELLDGLIAENRRILIFSQFTSMLKLIEQELSTRDYEYVKLTGQTQNRQQIVNRFQQGDIPVFLISLKAGGTGLNLTRADTVIHYDPWWNPAAEDQATDRSHRIGQKNPVFVYKLISSGTVEEAILTMQQKKRQLFDGILAENANSMAGITEQDITNFFAPLTE</sequence>
<evidence type="ECO:0000259" key="4">
    <source>
        <dbReference type="PROSITE" id="PS50966"/>
    </source>
</evidence>
<dbReference type="SMART" id="SM00487">
    <property type="entry name" value="DEXDc"/>
    <property type="match status" value="1"/>
</dbReference>
<reference evidence="8" key="1">
    <citation type="journal article" date="2019" name="Int. J. Syst. Evol. Microbiol.">
        <title>The Global Catalogue of Microorganisms (GCM) 10K type strain sequencing project: providing services to taxonomists for standard genome sequencing and annotation.</title>
        <authorList>
            <consortium name="The Broad Institute Genomics Platform"/>
            <consortium name="The Broad Institute Genome Sequencing Center for Infectious Disease"/>
            <person name="Wu L."/>
            <person name="Ma J."/>
        </authorList>
    </citation>
    <scope>NUCLEOTIDE SEQUENCE [LARGE SCALE GENOMIC DNA]</scope>
    <source>
        <strain evidence="8">CCUG 59858</strain>
    </source>
</reference>
<dbReference type="InterPro" id="IPR049730">
    <property type="entry name" value="SNF2/RAD54-like_C"/>
</dbReference>
<keyword evidence="8" id="KW-1185">Reference proteome</keyword>
<proteinExistence type="predicted"/>
<evidence type="ECO:0000313" key="7">
    <source>
        <dbReference type="EMBL" id="MFC3907806.1"/>
    </source>
</evidence>
<dbReference type="RefSeq" id="WP_382340501.1">
    <property type="nucleotide sequence ID" value="NZ_JBHSAB010000001.1"/>
</dbReference>
<dbReference type="InterPro" id="IPR000330">
    <property type="entry name" value="SNF2_N"/>
</dbReference>
<dbReference type="CDD" id="cd18793">
    <property type="entry name" value="SF2_C_SNF"/>
    <property type="match status" value="1"/>
</dbReference>
<keyword evidence="2" id="KW-0547">Nucleotide-binding</keyword>
<evidence type="ECO:0000256" key="1">
    <source>
        <dbReference type="ARBA" id="ARBA00022801"/>
    </source>
</evidence>
<accession>A0ABV8CC80</accession>
<evidence type="ECO:0000259" key="5">
    <source>
        <dbReference type="PROSITE" id="PS51192"/>
    </source>
</evidence>
<dbReference type="EMBL" id="JBHSAB010000001">
    <property type="protein sequence ID" value="MFC3907806.1"/>
    <property type="molecule type" value="Genomic_DNA"/>
</dbReference>
<dbReference type="PROSITE" id="PS51194">
    <property type="entry name" value="HELICASE_CTER"/>
    <property type="match status" value="1"/>
</dbReference>
<keyword evidence="3" id="KW-0863">Zinc-finger</keyword>